<name>A0A8J8WKT6_CHIOP</name>
<accession>A0A8J8WKT6</accession>
<proteinExistence type="predicted"/>
<sequence length="187" mass="21316">MPRLQAHVEAWYSTARGTFTTTAALYQGLVTTITEFVTSSGRAPRQPPNRSSRTYAKDPVIVNCQQTLATYQRRWQQDPGDHDAREAMLTVARHLTDLRQQVRSQHWNDFLSSVRRTRSLREVWHHVNRARGKGRRQTGDPDPAAEHKSCFSSGKEPLPFMSFPSVIRTNLPATRRVGWTSSITMSP</sequence>
<dbReference type="EMBL" id="JACEEZ010026297">
    <property type="protein sequence ID" value="KAG0693543.1"/>
    <property type="molecule type" value="Genomic_DNA"/>
</dbReference>
<evidence type="ECO:0000313" key="3">
    <source>
        <dbReference type="Proteomes" id="UP000770661"/>
    </source>
</evidence>
<dbReference type="Proteomes" id="UP000770661">
    <property type="component" value="Unassembled WGS sequence"/>
</dbReference>
<comment type="caution">
    <text evidence="2">The sequence shown here is derived from an EMBL/GenBank/DDBJ whole genome shotgun (WGS) entry which is preliminary data.</text>
</comment>
<protein>
    <submittedName>
        <fullName evidence="2">Uncharacterized protein</fullName>
    </submittedName>
</protein>
<reference evidence="2" key="1">
    <citation type="submission" date="2020-07" db="EMBL/GenBank/DDBJ databases">
        <title>The High-quality genome of the commercially important snow crab, Chionoecetes opilio.</title>
        <authorList>
            <person name="Jeong J.-H."/>
            <person name="Ryu S."/>
        </authorList>
    </citation>
    <scope>NUCLEOTIDE SEQUENCE</scope>
    <source>
        <strain evidence="2">MADBK_172401_WGS</strain>
        <tissue evidence="2">Digestive gland</tissue>
    </source>
</reference>
<feature type="region of interest" description="Disordered" evidence="1">
    <location>
        <begin position="129"/>
        <end position="153"/>
    </location>
</feature>
<evidence type="ECO:0000313" key="2">
    <source>
        <dbReference type="EMBL" id="KAG0693543.1"/>
    </source>
</evidence>
<keyword evidence="3" id="KW-1185">Reference proteome</keyword>
<evidence type="ECO:0000256" key="1">
    <source>
        <dbReference type="SAM" id="MobiDB-lite"/>
    </source>
</evidence>
<organism evidence="2 3">
    <name type="scientific">Chionoecetes opilio</name>
    <name type="common">Atlantic snow crab</name>
    <name type="synonym">Cancer opilio</name>
    <dbReference type="NCBI Taxonomy" id="41210"/>
    <lineage>
        <taxon>Eukaryota</taxon>
        <taxon>Metazoa</taxon>
        <taxon>Ecdysozoa</taxon>
        <taxon>Arthropoda</taxon>
        <taxon>Crustacea</taxon>
        <taxon>Multicrustacea</taxon>
        <taxon>Malacostraca</taxon>
        <taxon>Eumalacostraca</taxon>
        <taxon>Eucarida</taxon>
        <taxon>Decapoda</taxon>
        <taxon>Pleocyemata</taxon>
        <taxon>Brachyura</taxon>
        <taxon>Eubrachyura</taxon>
        <taxon>Majoidea</taxon>
        <taxon>Majidae</taxon>
        <taxon>Chionoecetes</taxon>
    </lineage>
</organism>
<gene>
    <name evidence="2" type="ORF">GWK47_027453</name>
</gene>
<dbReference type="AlphaFoldDB" id="A0A8J8WKT6"/>